<dbReference type="InParanoid" id="A0A6P4AQY7"/>
<comment type="cofactor">
    <cofactor evidence="1">
        <name>Mn(2+)</name>
        <dbReference type="ChEBI" id="CHEBI:29035"/>
    </cofactor>
</comment>
<dbReference type="GO" id="GO:0046872">
    <property type="term" value="F:metal ion binding"/>
    <property type="evidence" value="ECO:0007669"/>
    <property type="project" value="UniProtKB-KW"/>
</dbReference>
<dbReference type="FunCoup" id="A0A6P4AQY7">
    <property type="interactions" value="2729"/>
</dbReference>
<sequence>MFSWLARIAWACWKPVRQYARMSKEEVEDSSIEDSLVWGRDLEKHSYGEFSFAVVQANEVIEDQSQVETGNHATFVGVYDGHGGPEASRFICDHLFLHLMRIARERGTISEDILRSAFSATEDGFLTLVRRTCGIKPLIAAIGSCCLVGVIWRGTLYIANVGDSRAVIGCVGRSNKIVAEQLTRDHNASMEEVRQELRTLHPDDSHIVVMKHGVWRIKGIIQVSRSIGDAYLKRPEFCLDPSFPRFHIPEPIRRPVLTAEPSVYSRVLQPNDKFVIFASDGLWEHLTNQQAAEIVHNNPRAGIAKRLVKAALNEAARKREMRYDDLKKVEKGIRRFFHDDITVVVIFIDHELVGKNMTVPELSVRGFNDTVGPSSFNIIQGLM</sequence>
<dbReference type="RefSeq" id="XP_015898929.3">
    <property type="nucleotide sequence ID" value="XM_016043443.4"/>
</dbReference>
<dbReference type="SMART" id="SM00332">
    <property type="entry name" value="PP2Cc"/>
    <property type="match status" value="1"/>
</dbReference>
<dbReference type="InterPro" id="IPR001932">
    <property type="entry name" value="PPM-type_phosphatase-like_dom"/>
</dbReference>
<evidence type="ECO:0000256" key="12">
    <source>
        <dbReference type="RuleBase" id="RU003465"/>
    </source>
</evidence>
<dbReference type="Gene3D" id="3.60.40.10">
    <property type="entry name" value="PPM-type phosphatase domain"/>
    <property type="match status" value="1"/>
</dbReference>
<dbReference type="PANTHER" id="PTHR47992">
    <property type="entry name" value="PROTEIN PHOSPHATASE"/>
    <property type="match status" value="1"/>
</dbReference>
<keyword evidence="14" id="KW-1185">Reference proteome</keyword>
<protein>
    <recommendedName>
        <fullName evidence="4">protein-serine/threonine phosphatase</fullName>
        <ecNumber evidence="4">3.1.3.16</ecNumber>
    </recommendedName>
</protein>
<evidence type="ECO:0000256" key="11">
    <source>
        <dbReference type="ARBA" id="ARBA00048336"/>
    </source>
</evidence>
<evidence type="ECO:0000259" key="13">
    <source>
        <dbReference type="PROSITE" id="PS51746"/>
    </source>
</evidence>
<dbReference type="EC" id="3.1.3.16" evidence="4"/>
<dbReference type="FunFam" id="3.60.40.10:FF:000020">
    <property type="entry name" value="Probable protein phosphatase 2C 42"/>
    <property type="match status" value="1"/>
</dbReference>
<evidence type="ECO:0000256" key="4">
    <source>
        <dbReference type="ARBA" id="ARBA00013081"/>
    </source>
</evidence>
<proteinExistence type="inferred from homology"/>
<dbReference type="CDD" id="cd00143">
    <property type="entry name" value="PP2Cc"/>
    <property type="match status" value="1"/>
</dbReference>
<evidence type="ECO:0000256" key="1">
    <source>
        <dbReference type="ARBA" id="ARBA00001936"/>
    </source>
</evidence>
<evidence type="ECO:0000256" key="7">
    <source>
        <dbReference type="ARBA" id="ARBA00022842"/>
    </source>
</evidence>
<keyword evidence="7" id="KW-0460">Magnesium</keyword>
<evidence type="ECO:0000313" key="14">
    <source>
        <dbReference type="Proteomes" id="UP001652623"/>
    </source>
</evidence>
<accession>A0A6P4AQY7</accession>
<evidence type="ECO:0000256" key="10">
    <source>
        <dbReference type="ARBA" id="ARBA00047761"/>
    </source>
</evidence>
<evidence type="ECO:0000256" key="5">
    <source>
        <dbReference type="ARBA" id="ARBA00022723"/>
    </source>
</evidence>
<dbReference type="Pfam" id="PF00481">
    <property type="entry name" value="PP2C"/>
    <property type="match status" value="1"/>
</dbReference>
<keyword evidence="6 12" id="KW-0378">Hydrolase</keyword>
<evidence type="ECO:0000256" key="6">
    <source>
        <dbReference type="ARBA" id="ARBA00022801"/>
    </source>
</evidence>
<evidence type="ECO:0000256" key="3">
    <source>
        <dbReference type="ARBA" id="ARBA00006702"/>
    </source>
</evidence>
<dbReference type="PROSITE" id="PS01032">
    <property type="entry name" value="PPM_1"/>
    <property type="match status" value="1"/>
</dbReference>
<evidence type="ECO:0000313" key="15">
    <source>
        <dbReference type="RefSeq" id="XP_015898929.3"/>
    </source>
</evidence>
<name>A0A6P4AQY7_ZIZJJ</name>
<evidence type="ECO:0000256" key="2">
    <source>
        <dbReference type="ARBA" id="ARBA00001946"/>
    </source>
</evidence>
<reference evidence="15" key="1">
    <citation type="submission" date="2025-08" db="UniProtKB">
        <authorList>
            <consortium name="RefSeq"/>
        </authorList>
    </citation>
    <scope>IDENTIFICATION</scope>
    <source>
        <tissue evidence="15">Seedling</tissue>
    </source>
</reference>
<dbReference type="InterPro" id="IPR015655">
    <property type="entry name" value="PP2C"/>
</dbReference>
<dbReference type="AlphaFoldDB" id="A0A6P4AQY7"/>
<feature type="domain" description="PPM-type phosphatase" evidence="13">
    <location>
        <begin position="49"/>
        <end position="348"/>
    </location>
</feature>
<keyword evidence="5" id="KW-0479">Metal-binding</keyword>
<dbReference type="InterPro" id="IPR036457">
    <property type="entry name" value="PPM-type-like_dom_sf"/>
</dbReference>
<gene>
    <name evidence="15" type="primary">LOC107432329</name>
</gene>
<organism evidence="14 15">
    <name type="scientific">Ziziphus jujuba</name>
    <name type="common">Chinese jujube</name>
    <name type="synonym">Ziziphus sativa</name>
    <dbReference type="NCBI Taxonomy" id="326968"/>
    <lineage>
        <taxon>Eukaryota</taxon>
        <taxon>Viridiplantae</taxon>
        <taxon>Streptophyta</taxon>
        <taxon>Embryophyta</taxon>
        <taxon>Tracheophyta</taxon>
        <taxon>Spermatophyta</taxon>
        <taxon>Magnoliopsida</taxon>
        <taxon>eudicotyledons</taxon>
        <taxon>Gunneridae</taxon>
        <taxon>Pentapetalae</taxon>
        <taxon>rosids</taxon>
        <taxon>fabids</taxon>
        <taxon>Rosales</taxon>
        <taxon>Rhamnaceae</taxon>
        <taxon>Paliureae</taxon>
        <taxon>Ziziphus</taxon>
    </lineage>
</organism>
<dbReference type="KEGG" id="zju:107432329"/>
<dbReference type="PROSITE" id="PS51746">
    <property type="entry name" value="PPM_2"/>
    <property type="match status" value="1"/>
</dbReference>
<dbReference type="InterPro" id="IPR000222">
    <property type="entry name" value="PP2C_BS"/>
</dbReference>
<dbReference type="GeneID" id="107432329"/>
<comment type="catalytic activity">
    <reaction evidence="11">
        <text>O-phospho-L-threonyl-[protein] + H2O = L-threonyl-[protein] + phosphate</text>
        <dbReference type="Rhea" id="RHEA:47004"/>
        <dbReference type="Rhea" id="RHEA-COMP:11060"/>
        <dbReference type="Rhea" id="RHEA-COMP:11605"/>
        <dbReference type="ChEBI" id="CHEBI:15377"/>
        <dbReference type="ChEBI" id="CHEBI:30013"/>
        <dbReference type="ChEBI" id="CHEBI:43474"/>
        <dbReference type="ChEBI" id="CHEBI:61977"/>
        <dbReference type="EC" id="3.1.3.16"/>
    </reaction>
</comment>
<evidence type="ECO:0000256" key="9">
    <source>
        <dbReference type="ARBA" id="ARBA00023211"/>
    </source>
</evidence>
<evidence type="ECO:0000256" key="8">
    <source>
        <dbReference type="ARBA" id="ARBA00022912"/>
    </source>
</evidence>
<dbReference type="GO" id="GO:0004722">
    <property type="term" value="F:protein serine/threonine phosphatase activity"/>
    <property type="evidence" value="ECO:0007669"/>
    <property type="project" value="UniProtKB-EC"/>
</dbReference>
<comment type="cofactor">
    <cofactor evidence="2">
        <name>Mg(2+)</name>
        <dbReference type="ChEBI" id="CHEBI:18420"/>
    </cofactor>
</comment>
<comment type="similarity">
    <text evidence="3 12">Belongs to the PP2C family.</text>
</comment>
<dbReference type="SUPFAM" id="SSF81606">
    <property type="entry name" value="PP2C-like"/>
    <property type="match status" value="1"/>
</dbReference>
<keyword evidence="9" id="KW-0464">Manganese</keyword>
<comment type="catalytic activity">
    <reaction evidence="10">
        <text>O-phospho-L-seryl-[protein] + H2O = L-seryl-[protein] + phosphate</text>
        <dbReference type="Rhea" id="RHEA:20629"/>
        <dbReference type="Rhea" id="RHEA-COMP:9863"/>
        <dbReference type="Rhea" id="RHEA-COMP:11604"/>
        <dbReference type="ChEBI" id="CHEBI:15377"/>
        <dbReference type="ChEBI" id="CHEBI:29999"/>
        <dbReference type="ChEBI" id="CHEBI:43474"/>
        <dbReference type="ChEBI" id="CHEBI:83421"/>
        <dbReference type="EC" id="3.1.3.16"/>
    </reaction>
</comment>
<keyword evidence="8 12" id="KW-0904">Protein phosphatase</keyword>
<dbReference type="Proteomes" id="UP001652623">
    <property type="component" value="Chromosome 11"/>
</dbReference>